<dbReference type="PROSITE" id="PS51257">
    <property type="entry name" value="PROKAR_LIPOPROTEIN"/>
    <property type="match status" value="1"/>
</dbReference>
<dbReference type="EMBL" id="VIKR01000001">
    <property type="protein sequence ID" value="TQV76948.1"/>
    <property type="molecule type" value="Genomic_DNA"/>
</dbReference>
<protein>
    <submittedName>
        <fullName evidence="2">DUF885 domain-containing protein</fullName>
    </submittedName>
</protein>
<accession>A0A545TIA8</accession>
<dbReference type="Proteomes" id="UP000317839">
    <property type="component" value="Unassembled WGS sequence"/>
</dbReference>
<dbReference type="PANTHER" id="PTHR33361">
    <property type="entry name" value="GLR0591 PROTEIN"/>
    <property type="match status" value="1"/>
</dbReference>
<dbReference type="PANTHER" id="PTHR33361:SF16">
    <property type="entry name" value="DUF885 DOMAIN-CONTAINING PROTEIN"/>
    <property type="match status" value="1"/>
</dbReference>
<dbReference type="Pfam" id="PF05960">
    <property type="entry name" value="DUF885"/>
    <property type="match status" value="1"/>
</dbReference>
<comment type="caution">
    <text evidence="2">The sequence shown here is derived from an EMBL/GenBank/DDBJ whole genome shotgun (WGS) entry which is preliminary data.</text>
</comment>
<evidence type="ECO:0000313" key="3">
    <source>
        <dbReference type="Proteomes" id="UP000317839"/>
    </source>
</evidence>
<sequence length="599" mass="68288">MRVKMTITKSLTYLSFLVLVLGCQSVQQPGQAPKMSANEQVTKLVNDYSEQSLQFNPIRATFIGIEGYNDKFSPIISEENRQKNLAFHQAFLERAKSIDINRLSGQSRLTYKIFVRDREMALQGSRFPFQYIPINQMAGVHNFFAQLGSGNSVQPFKTEKDYRDFIKRSEGFAAWMDSAIASMKQGIEKGVVQPKPIIAKVLPQLETHLVEDVRESIFYQPLINLPSELADNKKLIDDFTQSITNTIIPAYSRMYNFMKNEYMSAGRETVGLSALPDGKAWYEFMIKTHTTLDLTAEEIHEFGQQEVARILAEMKSVKQTVGFKGDLPAFFEFLRTDDQFYFDKEEDLINAYTNIKTKIDRLVPQLFEVFPKADYEVRAIPAFRAASAAGASYQSPAPDGSRPGIFFINTYNLKSQPKFLMETLSIHEAAPGHHFQIAIQQELEDLPSYRKFGGYTVFAEGWALYAESLGKQLGLFTDPYMWYGRLVDEQLRAMRLVVDTGLHAKGWTREQAIDFMLANSSMARSDVEAEVERYIVIPGQAVAYKTGERKIRQLREYAKLELGDNFDIKKFHTQVLIDGSMPMPVLEEKIKNWVASQKG</sequence>
<dbReference type="OrthoDB" id="9769898at2"/>
<evidence type="ECO:0000256" key="1">
    <source>
        <dbReference type="SAM" id="SignalP"/>
    </source>
</evidence>
<feature type="signal peptide" evidence="1">
    <location>
        <begin position="1"/>
        <end position="20"/>
    </location>
</feature>
<reference evidence="2 3" key="1">
    <citation type="submission" date="2019-06" db="EMBL/GenBank/DDBJ databases">
        <title>Draft genome of Aliikangiella marina GYP-15.</title>
        <authorList>
            <person name="Wang G."/>
        </authorList>
    </citation>
    <scope>NUCLEOTIDE SEQUENCE [LARGE SCALE GENOMIC DNA]</scope>
    <source>
        <strain evidence="2 3">GYP-15</strain>
    </source>
</reference>
<organism evidence="2 3">
    <name type="scientific">Aliikangiella marina</name>
    <dbReference type="NCBI Taxonomy" id="1712262"/>
    <lineage>
        <taxon>Bacteria</taxon>
        <taxon>Pseudomonadati</taxon>
        <taxon>Pseudomonadota</taxon>
        <taxon>Gammaproteobacteria</taxon>
        <taxon>Oceanospirillales</taxon>
        <taxon>Pleioneaceae</taxon>
        <taxon>Aliikangiella</taxon>
    </lineage>
</organism>
<name>A0A545TIA8_9GAMM</name>
<evidence type="ECO:0000313" key="2">
    <source>
        <dbReference type="EMBL" id="TQV76948.1"/>
    </source>
</evidence>
<keyword evidence="3" id="KW-1185">Reference proteome</keyword>
<proteinExistence type="predicted"/>
<gene>
    <name evidence="2" type="ORF">FLL45_03070</name>
</gene>
<keyword evidence="1" id="KW-0732">Signal</keyword>
<dbReference type="InterPro" id="IPR010281">
    <property type="entry name" value="DUF885"/>
</dbReference>
<dbReference type="AlphaFoldDB" id="A0A545TIA8"/>
<feature type="chain" id="PRO_5022155988" evidence="1">
    <location>
        <begin position="21"/>
        <end position="599"/>
    </location>
</feature>